<evidence type="ECO:0000256" key="2">
    <source>
        <dbReference type="SAM" id="SignalP"/>
    </source>
</evidence>
<feature type="chain" id="PRO_5012479019" evidence="2">
    <location>
        <begin position="17"/>
        <end position="116"/>
    </location>
</feature>
<feature type="signal peptide" evidence="2">
    <location>
        <begin position="1"/>
        <end position="16"/>
    </location>
</feature>
<dbReference type="AlphaFoldDB" id="A0A1Q3CRQ1"/>
<evidence type="ECO:0000256" key="1">
    <source>
        <dbReference type="SAM" id="MobiDB-lite"/>
    </source>
</evidence>
<dbReference type="EMBL" id="BDDD01002752">
    <property type="protein sequence ID" value="GAV82919.1"/>
    <property type="molecule type" value="Genomic_DNA"/>
</dbReference>
<evidence type="ECO:0000313" key="4">
    <source>
        <dbReference type="Proteomes" id="UP000187406"/>
    </source>
</evidence>
<keyword evidence="4" id="KW-1185">Reference proteome</keyword>
<protein>
    <submittedName>
        <fullName evidence="3">Uncharacterized protein</fullName>
    </submittedName>
</protein>
<evidence type="ECO:0000313" key="3">
    <source>
        <dbReference type="EMBL" id="GAV82919.1"/>
    </source>
</evidence>
<feature type="region of interest" description="Disordered" evidence="1">
    <location>
        <begin position="48"/>
        <end position="83"/>
    </location>
</feature>
<keyword evidence="2" id="KW-0732">Signal</keyword>
<gene>
    <name evidence="3" type="ORF">CFOL_v3_26370</name>
</gene>
<accession>A0A1Q3CRQ1</accession>
<dbReference type="Proteomes" id="UP000187406">
    <property type="component" value="Unassembled WGS sequence"/>
</dbReference>
<name>A0A1Q3CRQ1_CEPFO</name>
<dbReference type="InParanoid" id="A0A1Q3CRQ1"/>
<comment type="caution">
    <text evidence="3">The sequence shown here is derived from an EMBL/GenBank/DDBJ whole genome shotgun (WGS) entry which is preliminary data.</text>
</comment>
<proteinExistence type="predicted"/>
<sequence length="116" mass="12636">MSLLFCQLNAAAVSLSALLPVKRRWNSRSAGKPTTKLLFIVSPSLTHRKPTPPTPRCIKAPSSHLSRDHRHKATVLSSSSTTNSKTNMVGRLSTVTLISLSYIMDKSVPVNAKRLA</sequence>
<reference evidence="4" key="1">
    <citation type="submission" date="2016-04" db="EMBL/GenBank/DDBJ databases">
        <title>Cephalotus genome sequencing.</title>
        <authorList>
            <person name="Fukushima K."/>
            <person name="Hasebe M."/>
            <person name="Fang X."/>
        </authorList>
    </citation>
    <scope>NUCLEOTIDE SEQUENCE [LARGE SCALE GENOMIC DNA]</scope>
    <source>
        <strain evidence="4">cv. St1</strain>
    </source>
</reference>
<organism evidence="3 4">
    <name type="scientific">Cephalotus follicularis</name>
    <name type="common">Albany pitcher plant</name>
    <dbReference type="NCBI Taxonomy" id="3775"/>
    <lineage>
        <taxon>Eukaryota</taxon>
        <taxon>Viridiplantae</taxon>
        <taxon>Streptophyta</taxon>
        <taxon>Embryophyta</taxon>
        <taxon>Tracheophyta</taxon>
        <taxon>Spermatophyta</taxon>
        <taxon>Magnoliopsida</taxon>
        <taxon>eudicotyledons</taxon>
        <taxon>Gunneridae</taxon>
        <taxon>Pentapetalae</taxon>
        <taxon>rosids</taxon>
        <taxon>fabids</taxon>
        <taxon>Oxalidales</taxon>
        <taxon>Cephalotaceae</taxon>
        <taxon>Cephalotus</taxon>
    </lineage>
</organism>